<dbReference type="Proteomes" id="UP001055879">
    <property type="component" value="Linkage Group LG02"/>
</dbReference>
<gene>
    <name evidence="1" type="ORF">L6452_06740</name>
</gene>
<name>A0ACB9EJD0_ARCLA</name>
<proteinExistence type="predicted"/>
<evidence type="ECO:0000313" key="1">
    <source>
        <dbReference type="EMBL" id="KAI3759158.1"/>
    </source>
</evidence>
<sequence length="418" mass="45514">MEPANFHHYHQQDDHVPVDSSSFPIPSCYGLSWSQNPLLTCTNSSINSRNLAPCGIDSMAQDLGFPWSSSTNNNGMGYPIDNFMTHELQRLARIKDEFSVSESYPKFLDMLNCSPTSSIEDLQLHPPSSYVKNNNDHHQQIIYSNNNQDFLLTTLSSVGCQIKGGQFINDQNCSNGLFNQIFPTISVSSLNQSSSTSSSSSSGISSSSFDMNSLPALDLFGSPRFDGSFTHPASSLNAHNLGGLSYGLNSMHQPINHRPSVCPSKIPSVSTNRNTDQPAKRPASKYIDAKATQSVSVKKSKVEPRPSSAPFQVRKEKLGDRIAAIQQLVAPFGKTDTASVLMEAIGYIKFLQTQVETLSVPYMKSIDKTSGIPTRGGHVEEGNKETKKDLRSRGLCLVPLPCLSYITGGGSEGIWPGP</sequence>
<keyword evidence="2" id="KW-1185">Reference proteome</keyword>
<accession>A0ACB9EJD0</accession>
<reference evidence="2" key="1">
    <citation type="journal article" date="2022" name="Mol. Ecol. Resour.">
        <title>The genomes of chicory, endive, great burdock and yacon provide insights into Asteraceae palaeo-polyploidization history and plant inulin production.</title>
        <authorList>
            <person name="Fan W."/>
            <person name="Wang S."/>
            <person name="Wang H."/>
            <person name="Wang A."/>
            <person name="Jiang F."/>
            <person name="Liu H."/>
            <person name="Zhao H."/>
            <person name="Xu D."/>
            <person name="Zhang Y."/>
        </authorList>
    </citation>
    <scope>NUCLEOTIDE SEQUENCE [LARGE SCALE GENOMIC DNA]</scope>
    <source>
        <strain evidence="2">cv. Niubang</strain>
    </source>
</reference>
<reference evidence="1 2" key="2">
    <citation type="journal article" date="2022" name="Mol. Ecol. Resour.">
        <title>The genomes of chicory, endive, great burdock and yacon provide insights into Asteraceae paleo-polyploidization history and plant inulin production.</title>
        <authorList>
            <person name="Fan W."/>
            <person name="Wang S."/>
            <person name="Wang H."/>
            <person name="Wang A."/>
            <person name="Jiang F."/>
            <person name="Liu H."/>
            <person name="Zhao H."/>
            <person name="Xu D."/>
            <person name="Zhang Y."/>
        </authorList>
    </citation>
    <scope>NUCLEOTIDE SEQUENCE [LARGE SCALE GENOMIC DNA]</scope>
    <source>
        <strain evidence="2">cv. Niubang</strain>
    </source>
</reference>
<protein>
    <submittedName>
        <fullName evidence="1">Uncharacterized protein</fullName>
    </submittedName>
</protein>
<comment type="caution">
    <text evidence="1">The sequence shown here is derived from an EMBL/GenBank/DDBJ whole genome shotgun (WGS) entry which is preliminary data.</text>
</comment>
<organism evidence="1 2">
    <name type="scientific">Arctium lappa</name>
    <name type="common">Greater burdock</name>
    <name type="synonym">Lappa major</name>
    <dbReference type="NCBI Taxonomy" id="4217"/>
    <lineage>
        <taxon>Eukaryota</taxon>
        <taxon>Viridiplantae</taxon>
        <taxon>Streptophyta</taxon>
        <taxon>Embryophyta</taxon>
        <taxon>Tracheophyta</taxon>
        <taxon>Spermatophyta</taxon>
        <taxon>Magnoliopsida</taxon>
        <taxon>eudicotyledons</taxon>
        <taxon>Gunneridae</taxon>
        <taxon>Pentapetalae</taxon>
        <taxon>asterids</taxon>
        <taxon>campanulids</taxon>
        <taxon>Asterales</taxon>
        <taxon>Asteraceae</taxon>
        <taxon>Carduoideae</taxon>
        <taxon>Cardueae</taxon>
        <taxon>Arctiinae</taxon>
        <taxon>Arctium</taxon>
    </lineage>
</organism>
<dbReference type="EMBL" id="CM042048">
    <property type="protein sequence ID" value="KAI3759158.1"/>
    <property type="molecule type" value="Genomic_DNA"/>
</dbReference>
<evidence type="ECO:0000313" key="2">
    <source>
        <dbReference type="Proteomes" id="UP001055879"/>
    </source>
</evidence>